<dbReference type="GO" id="GO:0012505">
    <property type="term" value="C:endomembrane system"/>
    <property type="evidence" value="ECO:0007669"/>
    <property type="project" value="UniProtKB-SubCell"/>
</dbReference>
<sequence length="126" mass="14061">MDSVKIDEILEPGDKGDFNNRSERVKKGFWKTARRAGRMVPFMDEVVAAYYCALDQNTPTRVRMTLMAALAYFVLPFDVIPDMLVGIGFTDDIAVLMAALTAVRTHITPAHKIAAREALRDEEEAA</sequence>
<keyword evidence="2" id="KW-0812">Transmembrane</keyword>
<dbReference type="InterPro" id="IPR010652">
    <property type="entry name" value="DUF1232"/>
</dbReference>
<name>A0A643F2V8_9HYPH</name>
<organism evidence="6">
    <name type="scientific">Brucella pituitosa</name>
    <dbReference type="NCBI Taxonomy" id="571256"/>
    <lineage>
        <taxon>Bacteria</taxon>
        <taxon>Pseudomonadati</taxon>
        <taxon>Pseudomonadota</taxon>
        <taxon>Alphaproteobacteria</taxon>
        <taxon>Hyphomicrobiales</taxon>
        <taxon>Brucellaceae</taxon>
        <taxon>Brucella/Ochrobactrum group</taxon>
        <taxon>Brucella</taxon>
    </lineage>
</organism>
<evidence type="ECO:0000256" key="4">
    <source>
        <dbReference type="ARBA" id="ARBA00023136"/>
    </source>
</evidence>
<dbReference type="PIRSF" id="PIRSF031804">
    <property type="entry name" value="UCP031804"/>
    <property type="match status" value="1"/>
</dbReference>
<dbReference type="AlphaFoldDB" id="A0A643F2V8"/>
<reference evidence="6" key="1">
    <citation type="submission" date="2019-09" db="EMBL/GenBank/DDBJ databases">
        <title>Draft genome sequences of 48 bacterial type strains from the CCUG.</title>
        <authorList>
            <person name="Tunovic T."/>
            <person name="Pineiro-Iglesias B."/>
            <person name="Unosson C."/>
            <person name="Inganas E."/>
            <person name="Ohlen M."/>
            <person name="Cardew S."/>
            <person name="Jensie-Markopoulos S."/>
            <person name="Salva-Serra F."/>
            <person name="Jaen-Luchoro D."/>
            <person name="Karlsson R."/>
            <person name="Svensson-Stadler L."/>
            <person name="Chun J."/>
            <person name="Moore E."/>
        </authorList>
    </citation>
    <scope>NUCLEOTIDE SEQUENCE</scope>
    <source>
        <strain evidence="6">CCUG 50899</strain>
    </source>
</reference>
<comment type="subcellular location">
    <subcellularLocation>
        <location evidence="1">Endomembrane system</location>
        <topology evidence="1">Multi-pass membrane protein</topology>
    </subcellularLocation>
</comment>
<dbReference type="EMBL" id="VZPE01000002">
    <property type="protein sequence ID" value="KAB0572465.1"/>
    <property type="molecule type" value="Genomic_DNA"/>
</dbReference>
<keyword evidence="3" id="KW-1133">Transmembrane helix</keyword>
<accession>A0A643F2V8</accession>
<evidence type="ECO:0000256" key="2">
    <source>
        <dbReference type="ARBA" id="ARBA00022692"/>
    </source>
</evidence>
<dbReference type="RefSeq" id="WP_024898242.1">
    <property type="nucleotide sequence ID" value="NZ_JBHEEN010000003.1"/>
</dbReference>
<evidence type="ECO:0000256" key="3">
    <source>
        <dbReference type="ARBA" id="ARBA00022989"/>
    </source>
</evidence>
<evidence type="ECO:0000313" key="6">
    <source>
        <dbReference type="EMBL" id="KAB0572465.1"/>
    </source>
</evidence>
<keyword evidence="4" id="KW-0472">Membrane</keyword>
<feature type="domain" description="DUF1232" evidence="5">
    <location>
        <begin position="63"/>
        <end position="97"/>
    </location>
</feature>
<gene>
    <name evidence="6" type="ORF">F7Q93_06465</name>
</gene>
<evidence type="ECO:0000259" key="5">
    <source>
        <dbReference type="Pfam" id="PF06803"/>
    </source>
</evidence>
<dbReference type="Pfam" id="PF06803">
    <property type="entry name" value="DUF1232"/>
    <property type="match status" value="1"/>
</dbReference>
<proteinExistence type="predicted"/>
<comment type="caution">
    <text evidence="6">The sequence shown here is derived from an EMBL/GenBank/DDBJ whole genome shotgun (WGS) entry which is preliminary data.</text>
</comment>
<dbReference type="InterPro" id="IPR016983">
    <property type="entry name" value="UCP031804"/>
</dbReference>
<protein>
    <submittedName>
        <fullName evidence="6">DUF1232 domain-containing protein</fullName>
    </submittedName>
</protein>
<evidence type="ECO:0000256" key="1">
    <source>
        <dbReference type="ARBA" id="ARBA00004127"/>
    </source>
</evidence>